<name>A0A314YL54_PRUYE</name>
<dbReference type="AlphaFoldDB" id="A0A314YL54"/>
<dbReference type="STRING" id="2094558.A0A314YL54"/>
<dbReference type="InterPro" id="IPR051897">
    <property type="entry name" value="PG-associated_BURP"/>
</dbReference>
<protein>
    <submittedName>
        <fullName evidence="1">Uncharacterized protein</fullName>
    </submittedName>
</protein>
<evidence type="ECO:0000313" key="1">
    <source>
        <dbReference type="EMBL" id="PQQ09305.1"/>
    </source>
</evidence>
<dbReference type="Proteomes" id="UP000250321">
    <property type="component" value="Unassembled WGS sequence"/>
</dbReference>
<organism evidence="1 2">
    <name type="scientific">Prunus yedoensis var. nudiflora</name>
    <dbReference type="NCBI Taxonomy" id="2094558"/>
    <lineage>
        <taxon>Eukaryota</taxon>
        <taxon>Viridiplantae</taxon>
        <taxon>Streptophyta</taxon>
        <taxon>Embryophyta</taxon>
        <taxon>Tracheophyta</taxon>
        <taxon>Spermatophyta</taxon>
        <taxon>Magnoliopsida</taxon>
        <taxon>eudicotyledons</taxon>
        <taxon>Gunneridae</taxon>
        <taxon>Pentapetalae</taxon>
        <taxon>rosids</taxon>
        <taxon>fabids</taxon>
        <taxon>Rosales</taxon>
        <taxon>Rosaceae</taxon>
        <taxon>Amygdaloideae</taxon>
        <taxon>Amygdaleae</taxon>
        <taxon>Prunus</taxon>
    </lineage>
</organism>
<gene>
    <name evidence="1" type="ORF">Pyn_10178</name>
</gene>
<dbReference type="PANTHER" id="PTHR31458:SF2">
    <property type="entry name" value="POLYGALACTURONASE 1 BETA-LIKE PROTEIN 2"/>
    <property type="match status" value="1"/>
</dbReference>
<dbReference type="PANTHER" id="PTHR31458">
    <property type="entry name" value="POLYGALACTURONASE 1 BETA-LIKE PROTEIN 2"/>
    <property type="match status" value="1"/>
</dbReference>
<keyword evidence="2" id="KW-1185">Reference proteome</keyword>
<comment type="caution">
    <text evidence="1">The sequence shown here is derived from an EMBL/GenBank/DDBJ whole genome shotgun (WGS) entry which is preliminary data.</text>
</comment>
<reference evidence="1 2" key="1">
    <citation type="submission" date="2018-02" db="EMBL/GenBank/DDBJ databases">
        <title>Draft genome of wild Prunus yedoensis var. nudiflora.</title>
        <authorList>
            <person name="Baek S."/>
            <person name="Kim J.-H."/>
            <person name="Choi K."/>
            <person name="Kim G.-B."/>
            <person name="Cho A."/>
            <person name="Jang H."/>
            <person name="Shin C.-H."/>
            <person name="Yu H.-J."/>
            <person name="Mun J.-H."/>
        </authorList>
    </citation>
    <scope>NUCLEOTIDE SEQUENCE [LARGE SCALE GENOMIC DNA]</scope>
    <source>
        <strain evidence="2">cv. Jeju island</strain>
        <tissue evidence="1">Leaf</tissue>
    </source>
</reference>
<evidence type="ECO:0000313" key="2">
    <source>
        <dbReference type="Proteomes" id="UP000250321"/>
    </source>
</evidence>
<dbReference type="EMBL" id="PJQY01000625">
    <property type="protein sequence ID" value="PQQ09305.1"/>
    <property type="molecule type" value="Genomic_DNA"/>
</dbReference>
<proteinExistence type="predicted"/>
<accession>A0A314YL54</accession>
<sequence>METFTSYRDSANVGDDSFKSYARNFDGEKVNFTHYDKSFEVGSHKFTWNGKGARGEFVGFNIYGVNNSFPDYEKNEIISFKGCTKVSGSLVKRVLSQANSTGSLCSRRG</sequence>